<dbReference type="Proteomes" id="UP000317043">
    <property type="component" value="Unassembled WGS sequence"/>
</dbReference>
<sequence>MSTATTVEEENKISPWLTLKRGLALSPELRTGLAGTLVLAIVSTIGRGVVPVAVQQGVDNGLLAPGGPDMQLIATIASAGAVILVITVLAGYYMNVRLFTVSETALASLRTRTFRHIHDLSMLHQQGERRGVLTARVTTDIDQISQFLQFGGIILIVSMGQVIMATVIMAIYSWQLAVVVWLASLPLVFLLRFLQRQLAKAYAIVREKVGIMLGAISEAVVGASVIRAYGVKDLTAGRVDESVEDFRNAQYRALRRSVFSSSTGETFNALALSAVIVVGVYLGVNGDLTVGQLTAFLFLVTLFVQPIMIGTEILNEAQNAISGWQRVLDILDIEPDVADPGDDGRGLPPGPVSVAFSNVDFAYPGGPKVLDDINVSLAAQSKVAVVGETGSGKTTFAKLLTRLMDPAAGTIKLSGVALPEVSFESLRRRVVMVPQEGFLFDETIAGNVRFAQPDITDAEMYVAFSELGLADWIDGLPKGLETQVGERGEALSVGERQLVALARAYVADPDLLVLDEATSAVDPATELRLSGALDAVTRGRTTVVIAHRLSTAETSDEVLVFDAGKIVQRGHHADLAAEEGSIYAGLHSSWVEQTRSV</sequence>
<dbReference type="InterPro" id="IPR011527">
    <property type="entry name" value="ABC1_TM_dom"/>
</dbReference>
<evidence type="ECO:0000256" key="7">
    <source>
        <dbReference type="ARBA" id="ARBA00022840"/>
    </source>
</evidence>
<organism evidence="13 14">
    <name type="scientific">Stackebrandtia endophytica</name>
    <dbReference type="NCBI Taxonomy" id="1496996"/>
    <lineage>
        <taxon>Bacteria</taxon>
        <taxon>Bacillati</taxon>
        <taxon>Actinomycetota</taxon>
        <taxon>Actinomycetes</taxon>
        <taxon>Glycomycetales</taxon>
        <taxon>Glycomycetaceae</taxon>
        <taxon>Stackebrandtia</taxon>
    </lineage>
</organism>
<gene>
    <name evidence="13" type="ORF">FB566_4912</name>
</gene>
<dbReference type="EMBL" id="VFOW01000001">
    <property type="protein sequence ID" value="TQL79311.1"/>
    <property type="molecule type" value="Genomic_DNA"/>
</dbReference>
<dbReference type="AlphaFoldDB" id="A0A543B396"/>
<feature type="transmembrane region" description="Helical" evidence="10">
    <location>
        <begin position="266"/>
        <end position="284"/>
    </location>
</feature>
<keyword evidence="14" id="KW-1185">Reference proteome</keyword>
<evidence type="ECO:0000256" key="6">
    <source>
        <dbReference type="ARBA" id="ARBA00022741"/>
    </source>
</evidence>
<evidence type="ECO:0000313" key="14">
    <source>
        <dbReference type="Proteomes" id="UP000317043"/>
    </source>
</evidence>
<evidence type="ECO:0000256" key="3">
    <source>
        <dbReference type="ARBA" id="ARBA00022475"/>
    </source>
</evidence>
<dbReference type="InterPro" id="IPR003593">
    <property type="entry name" value="AAA+_ATPase"/>
</dbReference>
<keyword evidence="6" id="KW-0547">Nucleotide-binding</keyword>
<feature type="transmembrane region" description="Helical" evidence="10">
    <location>
        <begin position="290"/>
        <end position="309"/>
    </location>
</feature>
<evidence type="ECO:0000259" key="12">
    <source>
        <dbReference type="PROSITE" id="PS50929"/>
    </source>
</evidence>
<proteinExistence type="predicted"/>
<protein>
    <submittedName>
        <fullName evidence="13">ABC-type multidrug transport system fused ATPase/permease subunit</fullName>
    </submittedName>
</protein>
<dbReference type="Pfam" id="PF00664">
    <property type="entry name" value="ABC_membrane"/>
    <property type="match status" value="1"/>
</dbReference>
<feature type="transmembrane region" description="Helical" evidence="10">
    <location>
        <begin position="70"/>
        <end position="93"/>
    </location>
</feature>
<evidence type="ECO:0000256" key="9">
    <source>
        <dbReference type="ARBA" id="ARBA00023136"/>
    </source>
</evidence>
<dbReference type="SUPFAM" id="SSF52540">
    <property type="entry name" value="P-loop containing nucleoside triphosphate hydrolases"/>
    <property type="match status" value="1"/>
</dbReference>
<dbReference type="Gene3D" id="1.20.1560.10">
    <property type="entry name" value="ABC transporter type 1, transmembrane domain"/>
    <property type="match status" value="1"/>
</dbReference>
<feature type="domain" description="ABC transporter" evidence="11">
    <location>
        <begin position="354"/>
        <end position="588"/>
    </location>
</feature>
<dbReference type="Gene3D" id="3.40.50.300">
    <property type="entry name" value="P-loop containing nucleotide triphosphate hydrolases"/>
    <property type="match status" value="1"/>
</dbReference>
<keyword evidence="2" id="KW-0813">Transport</keyword>
<evidence type="ECO:0000256" key="8">
    <source>
        <dbReference type="ARBA" id="ARBA00022989"/>
    </source>
</evidence>
<dbReference type="PROSITE" id="PS50893">
    <property type="entry name" value="ABC_TRANSPORTER_2"/>
    <property type="match status" value="1"/>
</dbReference>
<evidence type="ECO:0000256" key="10">
    <source>
        <dbReference type="SAM" id="Phobius"/>
    </source>
</evidence>
<evidence type="ECO:0000256" key="5">
    <source>
        <dbReference type="ARBA" id="ARBA00022692"/>
    </source>
</evidence>
<dbReference type="SUPFAM" id="SSF90123">
    <property type="entry name" value="ABC transporter transmembrane region"/>
    <property type="match status" value="1"/>
</dbReference>
<accession>A0A543B396</accession>
<keyword evidence="5 10" id="KW-0812">Transmembrane</keyword>
<dbReference type="PROSITE" id="PS50929">
    <property type="entry name" value="ABC_TM1F"/>
    <property type="match status" value="1"/>
</dbReference>
<feature type="domain" description="ABC transmembrane type-1" evidence="12">
    <location>
        <begin position="34"/>
        <end position="319"/>
    </location>
</feature>
<keyword evidence="4" id="KW-0997">Cell inner membrane</keyword>
<dbReference type="Pfam" id="PF00005">
    <property type="entry name" value="ABC_tran"/>
    <property type="match status" value="1"/>
</dbReference>
<dbReference type="GO" id="GO:0016887">
    <property type="term" value="F:ATP hydrolysis activity"/>
    <property type="evidence" value="ECO:0007669"/>
    <property type="project" value="InterPro"/>
</dbReference>
<reference evidence="13 14" key="1">
    <citation type="submission" date="2019-06" db="EMBL/GenBank/DDBJ databases">
        <title>Sequencing the genomes of 1000 actinobacteria strains.</title>
        <authorList>
            <person name="Klenk H.-P."/>
        </authorList>
    </citation>
    <scope>NUCLEOTIDE SEQUENCE [LARGE SCALE GENOMIC DNA]</scope>
    <source>
        <strain evidence="13 14">DSM 45928</strain>
    </source>
</reference>
<feature type="transmembrane region" description="Helical" evidence="10">
    <location>
        <begin position="29"/>
        <end position="50"/>
    </location>
</feature>
<comment type="caution">
    <text evidence="13">The sequence shown here is derived from an EMBL/GenBank/DDBJ whole genome shotgun (WGS) entry which is preliminary data.</text>
</comment>
<dbReference type="InterPro" id="IPR036640">
    <property type="entry name" value="ABC1_TM_sf"/>
</dbReference>
<dbReference type="OrthoDB" id="9806127at2"/>
<evidence type="ECO:0000256" key="1">
    <source>
        <dbReference type="ARBA" id="ARBA00004651"/>
    </source>
</evidence>
<dbReference type="SMART" id="SM00382">
    <property type="entry name" value="AAA"/>
    <property type="match status" value="1"/>
</dbReference>
<dbReference type="GO" id="GO:0015421">
    <property type="term" value="F:ABC-type oligopeptide transporter activity"/>
    <property type="evidence" value="ECO:0007669"/>
    <property type="project" value="TreeGrafter"/>
</dbReference>
<dbReference type="FunFam" id="3.40.50.300:FF:001001">
    <property type="entry name" value="Multidrug ABC transporter ATP-binding protein"/>
    <property type="match status" value="1"/>
</dbReference>
<dbReference type="PANTHER" id="PTHR43394">
    <property type="entry name" value="ATP-DEPENDENT PERMEASE MDL1, MITOCHONDRIAL"/>
    <property type="match status" value="1"/>
</dbReference>
<keyword evidence="9 10" id="KW-0472">Membrane</keyword>
<keyword evidence="3" id="KW-1003">Cell membrane</keyword>
<feature type="transmembrane region" description="Helical" evidence="10">
    <location>
        <begin position="150"/>
        <end position="172"/>
    </location>
</feature>
<feature type="transmembrane region" description="Helical" evidence="10">
    <location>
        <begin position="178"/>
        <end position="194"/>
    </location>
</feature>
<dbReference type="RefSeq" id="WP_142044519.1">
    <property type="nucleotide sequence ID" value="NZ_JBHTGS010000002.1"/>
</dbReference>
<keyword evidence="8 10" id="KW-1133">Transmembrane helix</keyword>
<keyword evidence="7" id="KW-0067">ATP-binding</keyword>
<evidence type="ECO:0000256" key="4">
    <source>
        <dbReference type="ARBA" id="ARBA00022519"/>
    </source>
</evidence>
<evidence type="ECO:0000259" key="11">
    <source>
        <dbReference type="PROSITE" id="PS50893"/>
    </source>
</evidence>
<dbReference type="InterPro" id="IPR017871">
    <property type="entry name" value="ABC_transporter-like_CS"/>
</dbReference>
<dbReference type="PROSITE" id="PS00211">
    <property type="entry name" value="ABC_TRANSPORTER_1"/>
    <property type="match status" value="1"/>
</dbReference>
<dbReference type="InterPro" id="IPR003439">
    <property type="entry name" value="ABC_transporter-like_ATP-bd"/>
</dbReference>
<dbReference type="InParanoid" id="A0A543B396"/>
<evidence type="ECO:0000256" key="2">
    <source>
        <dbReference type="ARBA" id="ARBA00022448"/>
    </source>
</evidence>
<dbReference type="PANTHER" id="PTHR43394:SF1">
    <property type="entry name" value="ATP-BINDING CASSETTE SUB-FAMILY B MEMBER 10, MITOCHONDRIAL"/>
    <property type="match status" value="1"/>
</dbReference>
<name>A0A543B396_9ACTN</name>
<comment type="subcellular location">
    <subcellularLocation>
        <location evidence="1">Cell membrane</location>
        <topology evidence="1">Multi-pass membrane protein</topology>
    </subcellularLocation>
</comment>
<dbReference type="GO" id="GO:0005524">
    <property type="term" value="F:ATP binding"/>
    <property type="evidence" value="ECO:0007669"/>
    <property type="project" value="UniProtKB-KW"/>
</dbReference>
<dbReference type="CDD" id="cd07346">
    <property type="entry name" value="ABC_6TM_exporters"/>
    <property type="match status" value="1"/>
</dbReference>
<evidence type="ECO:0000313" key="13">
    <source>
        <dbReference type="EMBL" id="TQL79311.1"/>
    </source>
</evidence>
<dbReference type="InterPro" id="IPR039421">
    <property type="entry name" value="Type_1_exporter"/>
</dbReference>
<dbReference type="GO" id="GO:0005886">
    <property type="term" value="C:plasma membrane"/>
    <property type="evidence" value="ECO:0007669"/>
    <property type="project" value="UniProtKB-SubCell"/>
</dbReference>
<dbReference type="InterPro" id="IPR027417">
    <property type="entry name" value="P-loop_NTPase"/>
</dbReference>